<gene>
    <name evidence="1" type="ORF">DPMN_038895</name>
</gene>
<comment type="caution">
    <text evidence="1">The sequence shown here is derived from an EMBL/GenBank/DDBJ whole genome shotgun (WGS) entry which is preliminary data.</text>
</comment>
<dbReference type="EMBL" id="JAIWYP010000002">
    <property type="protein sequence ID" value="KAH3875624.1"/>
    <property type="molecule type" value="Genomic_DNA"/>
</dbReference>
<reference evidence="1" key="1">
    <citation type="journal article" date="2019" name="bioRxiv">
        <title>The Genome of the Zebra Mussel, Dreissena polymorpha: A Resource for Invasive Species Research.</title>
        <authorList>
            <person name="McCartney M.A."/>
            <person name="Auch B."/>
            <person name="Kono T."/>
            <person name="Mallez S."/>
            <person name="Zhang Y."/>
            <person name="Obille A."/>
            <person name="Becker A."/>
            <person name="Abrahante J.E."/>
            <person name="Garbe J."/>
            <person name="Badalamenti J.P."/>
            <person name="Herman A."/>
            <person name="Mangelson H."/>
            <person name="Liachko I."/>
            <person name="Sullivan S."/>
            <person name="Sone E.D."/>
            <person name="Koren S."/>
            <person name="Silverstein K.A.T."/>
            <person name="Beckman K.B."/>
            <person name="Gohl D.M."/>
        </authorList>
    </citation>
    <scope>NUCLEOTIDE SEQUENCE</scope>
    <source>
        <strain evidence="1">Duluth1</strain>
        <tissue evidence="1">Whole animal</tissue>
    </source>
</reference>
<protein>
    <submittedName>
        <fullName evidence="1">Uncharacterized protein</fullName>
    </submittedName>
</protein>
<evidence type="ECO:0000313" key="2">
    <source>
        <dbReference type="Proteomes" id="UP000828390"/>
    </source>
</evidence>
<organism evidence="1 2">
    <name type="scientific">Dreissena polymorpha</name>
    <name type="common">Zebra mussel</name>
    <name type="synonym">Mytilus polymorpha</name>
    <dbReference type="NCBI Taxonomy" id="45954"/>
    <lineage>
        <taxon>Eukaryota</taxon>
        <taxon>Metazoa</taxon>
        <taxon>Spiralia</taxon>
        <taxon>Lophotrochozoa</taxon>
        <taxon>Mollusca</taxon>
        <taxon>Bivalvia</taxon>
        <taxon>Autobranchia</taxon>
        <taxon>Heteroconchia</taxon>
        <taxon>Euheterodonta</taxon>
        <taxon>Imparidentia</taxon>
        <taxon>Neoheterodontei</taxon>
        <taxon>Myida</taxon>
        <taxon>Dreissenoidea</taxon>
        <taxon>Dreissenidae</taxon>
        <taxon>Dreissena</taxon>
    </lineage>
</organism>
<dbReference type="AlphaFoldDB" id="A0A9D4RP37"/>
<keyword evidence="2" id="KW-1185">Reference proteome</keyword>
<dbReference type="Proteomes" id="UP000828390">
    <property type="component" value="Unassembled WGS sequence"/>
</dbReference>
<sequence>MSEYSPSSMHIIRDSTNVMSKSLSIKRVSPSALLPVVIHVALPLAYSVNSLPHSLYASLRACLIHGPYPRKFNKTQISTEAF</sequence>
<accession>A0A9D4RP37</accession>
<name>A0A9D4RP37_DREPO</name>
<reference evidence="1" key="2">
    <citation type="submission" date="2020-11" db="EMBL/GenBank/DDBJ databases">
        <authorList>
            <person name="McCartney M.A."/>
            <person name="Auch B."/>
            <person name="Kono T."/>
            <person name="Mallez S."/>
            <person name="Becker A."/>
            <person name="Gohl D.M."/>
            <person name="Silverstein K.A.T."/>
            <person name="Koren S."/>
            <person name="Bechman K.B."/>
            <person name="Herman A."/>
            <person name="Abrahante J.E."/>
            <person name="Garbe J."/>
        </authorList>
    </citation>
    <scope>NUCLEOTIDE SEQUENCE</scope>
    <source>
        <strain evidence="1">Duluth1</strain>
        <tissue evidence="1">Whole animal</tissue>
    </source>
</reference>
<evidence type="ECO:0000313" key="1">
    <source>
        <dbReference type="EMBL" id="KAH3875624.1"/>
    </source>
</evidence>
<proteinExistence type="predicted"/>